<dbReference type="RefSeq" id="WP_142043686.1">
    <property type="nucleotide sequence ID" value="NZ_JBHTGS010000002.1"/>
</dbReference>
<organism evidence="1 2">
    <name type="scientific">Stackebrandtia endophytica</name>
    <dbReference type="NCBI Taxonomy" id="1496996"/>
    <lineage>
        <taxon>Bacteria</taxon>
        <taxon>Bacillati</taxon>
        <taxon>Actinomycetota</taxon>
        <taxon>Actinomycetes</taxon>
        <taxon>Glycomycetales</taxon>
        <taxon>Glycomycetaceae</taxon>
        <taxon>Stackebrandtia</taxon>
    </lineage>
</organism>
<gene>
    <name evidence="1" type="ORF">FB566_4425</name>
</gene>
<dbReference type="AlphaFoldDB" id="A0A543B275"/>
<evidence type="ECO:0000313" key="2">
    <source>
        <dbReference type="Proteomes" id="UP000317043"/>
    </source>
</evidence>
<evidence type="ECO:0000313" key="1">
    <source>
        <dbReference type="EMBL" id="TQL78830.1"/>
    </source>
</evidence>
<comment type="caution">
    <text evidence="1">The sequence shown here is derived from an EMBL/GenBank/DDBJ whole genome shotgun (WGS) entry which is preliminary data.</text>
</comment>
<keyword evidence="2" id="KW-1185">Reference proteome</keyword>
<dbReference type="Proteomes" id="UP000317043">
    <property type="component" value="Unassembled WGS sequence"/>
</dbReference>
<protein>
    <submittedName>
        <fullName evidence="1">Uncharacterized protein</fullName>
    </submittedName>
</protein>
<accession>A0A543B275</accession>
<reference evidence="1 2" key="1">
    <citation type="submission" date="2019-06" db="EMBL/GenBank/DDBJ databases">
        <title>Sequencing the genomes of 1000 actinobacteria strains.</title>
        <authorList>
            <person name="Klenk H.-P."/>
        </authorList>
    </citation>
    <scope>NUCLEOTIDE SEQUENCE [LARGE SCALE GENOMIC DNA]</scope>
    <source>
        <strain evidence="1 2">DSM 45928</strain>
    </source>
</reference>
<dbReference type="InParanoid" id="A0A543B275"/>
<dbReference type="EMBL" id="VFOW01000001">
    <property type="protein sequence ID" value="TQL78830.1"/>
    <property type="molecule type" value="Genomic_DNA"/>
</dbReference>
<sequence>MDGAISVREIKDAHEHQQAVADTGCGSVLGRGSFLGHGFRITRGASPEEARVEVYSRDRWWVMARATGLTGSTVVFVWDRAWRRVGRPWRDGVEAAVAEILAGVRDAV</sequence>
<proteinExistence type="predicted"/>
<name>A0A543B275_9ACTN</name>